<organism evidence="2">
    <name type="scientific">marine metagenome</name>
    <dbReference type="NCBI Taxonomy" id="408172"/>
    <lineage>
        <taxon>unclassified sequences</taxon>
        <taxon>metagenomes</taxon>
        <taxon>ecological metagenomes</taxon>
    </lineage>
</organism>
<accession>A0A382SII8</accession>
<reference evidence="2" key="1">
    <citation type="submission" date="2018-05" db="EMBL/GenBank/DDBJ databases">
        <authorList>
            <person name="Lanie J.A."/>
            <person name="Ng W.-L."/>
            <person name="Kazmierczak K.M."/>
            <person name="Andrzejewski T.M."/>
            <person name="Davidsen T.M."/>
            <person name="Wayne K.J."/>
            <person name="Tettelin H."/>
            <person name="Glass J.I."/>
            <person name="Rusch D."/>
            <person name="Podicherti R."/>
            <person name="Tsui H.-C.T."/>
            <person name="Winkler M.E."/>
        </authorList>
    </citation>
    <scope>NUCLEOTIDE SEQUENCE</scope>
</reference>
<feature type="non-terminal residue" evidence="2">
    <location>
        <position position="1"/>
    </location>
</feature>
<dbReference type="AlphaFoldDB" id="A0A382SII8"/>
<evidence type="ECO:0000313" key="2">
    <source>
        <dbReference type="EMBL" id="SVD09285.1"/>
    </source>
</evidence>
<dbReference type="SMART" id="SM00507">
    <property type="entry name" value="HNHc"/>
    <property type="match status" value="1"/>
</dbReference>
<feature type="domain" description="HNH nuclease" evidence="1">
    <location>
        <begin position="180"/>
        <end position="233"/>
    </location>
</feature>
<dbReference type="InterPro" id="IPR003615">
    <property type="entry name" value="HNH_nuc"/>
</dbReference>
<proteinExistence type="predicted"/>
<dbReference type="CDD" id="cd00085">
    <property type="entry name" value="HNHc"/>
    <property type="match status" value="1"/>
</dbReference>
<gene>
    <name evidence="2" type="ORF">METZ01_LOCUS362139</name>
</gene>
<protein>
    <recommendedName>
        <fullName evidence="1">HNH nuclease domain-containing protein</fullName>
    </recommendedName>
</protein>
<name>A0A382SII8_9ZZZZ</name>
<dbReference type="EMBL" id="UINC01129109">
    <property type="protein sequence ID" value="SVD09285.1"/>
    <property type="molecule type" value="Genomic_DNA"/>
</dbReference>
<sequence>VLLPELDIKQISLDEIKQLQTSSLDIENIKDHINPLDGTFDYKGQKVILYIKQQRYNIQYFEESTYKYHLCYCSTLEQMESMNRFNSRYVVTQRVDGKFLIDIIDKYTGRYHEEDRLCKLNVCINCLKKLRNTYPHDSLFSYGRFDLGQFLSTYNTKHIKRPQYSEKTIPKDKYSANWNDISNKMRARADYRCSKCNESYKHDKAQIHVHHIDGVKWNNNINNLKVLCMDCHGKEPGHFGINRRNKSFNGKFVRNL</sequence>
<evidence type="ECO:0000259" key="1">
    <source>
        <dbReference type="SMART" id="SM00507"/>
    </source>
</evidence>